<sequence>MHPGAFARESAITQNRIVAAAEQIGKALNIPCEIPALRTQGDLNAIQVSGLNQRRAVADFLDGIVAALVKPPSQPEGDSEPKHAGKRGK</sequence>
<dbReference type="EMBL" id="MT142865">
    <property type="protein sequence ID" value="QJA89736.1"/>
    <property type="molecule type" value="Genomic_DNA"/>
</dbReference>
<evidence type="ECO:0000313" key="2">
    <source>
        <dbReference type="EMBL" id="QJA89736.1"/>
    </source>
</evidence>
<evidence type="ECO:0000256" key="1">
    <source>
        <dbReference type="SAM" id="MobiDB-lite"/>
    </source>
</evidence>
<organism evidence="2">
    <name type="scientific">viral metagenome</name>
    <dbReference type="NCBI Taxonomy" id="1070528"/>
    <lineage>
        <taxon>unclassified sequences</taxon>
        <taxon>metagenomes</taxon>
        <taxon>organismal metagenomes</taxon>
    </lineage>
</organism>
<name>A0A6M3L4W7_9ZZZZ</name>
<accession>A0A6M3L4W7</accession>
<dbReference type="AlphaFoldDB" id="A0A6M3L4W7"/>
<proteinExistence type="predicted"/>
<gene>
    <name evidence="2" type="ORF">MM415B02512_0009</name>
</gene>
<reference evidence="2" key="1">
    <citation type="submission" date="2020-03" db="EMBL/GenBank/DDBJ databases">
        <title>The deep terrestrial virosphere.</title>
        <authorList>
            <person name="Holmfeldt K."/>
            <person name="Nilsson E."/>
            <person name="Simone D."/>
            <person name="Lopez-Fernandez M."/>
            <person name="Wu X."/>
            <person name="de Brujin I."/>
            <person name="Lundin D."/>
            <person name="Andersson A."/>
            <person name="Bertilsson S."/>
            <person name="Dopson M."/>
        </authorList>
    </citation>
    <scope>NUCLEOTIDE SEQUENCE</scope>
    <source>
        <strain evidence="2">MM415B02512</strain>
    </source>
</reference>
<protein>
    <submittedName>
        <fullName evidence="2">Uncharacterized protein</fullName>
    </submittedName>
</protein>
<feature type="region of interest" description="Disordered" evidence="1">
    <location>
        <begin position="70"/>
        <end position="89"/>
    </location>
</feature>